<evidence type="ECO:0000256" key="10">
    <source>
        <dbReference type="ARBA" id="ARBA00022840"/>
    </source>
</evidence>
<evidence type="ECO:0000256" key="7">
    <source>
        <dbReference type="ARBA" id="ARBA00022679"/>
    </source>
</evidence>
<keyword evidence="10" id="KW-0067">ATP-binding</keyword>
<evidence type="ECO:0000256" key="3">
    <source>
        <dbReference type="ARBA" id="ARBA00004314"/>
    </source>
</evidence>
<dbReference type="Pfam" id="PF02518">
    <property type="entry name" value="HATPase_c"/>
    <property type="match status" value="1"/>
</dbReference>
<evidence type="ECO:0000259" key="15">
    <source>
        <dbReference type="PROSITE" id="PS50112"/>
    </source>
</evidence>
<keyword evidence="12 13" id="KW-0472">Membrane</keyword>
<keyword evidence="17" id="KW-1185">Reference proteome</keyword>
<dbReference type="RefSeq" id="WP_272444697.1">
    <property type="nucleotide sequence ID" value="NZ_JAMQKC010000001.1"/>
</dbReference>
<evidence type="ECO:0000259" key="14">
    <source>
        <dbReference type="PROSITE" id="PS50109"/>
    </source>
</evidence>
<keyword evidence="6" id="KW-0597">Phosphoprotein</keyword>
<dbReference type="InterPro" id="IPR003661">
    <property type="entry name" value="HisK_dim/P_dom"/>
</dbReference>
<dbReference type="Pfam" id="PF00989">
    <property type="entry name" value="PAS"/>
    <property type="match status" value="1"/>
</dbReference>
<dbReference type="Gene3D" id="3.30.565.10">
    <property type="entry name" value="Histidine kinase-like ATPase, C-terminal domain"/>
    <property type="match status" value="1"/>
</dbReference>
<comment type="subcellular location">
    <subcellularLocation>
        <location evidence="2">Cell membrane</location>
    </subcellularLocation>
    <subcellularLocation>
        <location evidence="3">Membrane raft</location>
        <topology evidence="3">Multi-pass membrane protein</topology>
    </subcellularLocation>
</comment>
<dbReference type="NCBIfam" id="NF046044">
    <property type="entry name" value="PnpS"/>
    <property type="match status" value="1"/>
</dbReference>
<comment type="catalytic activity">
    <reaction evidence="1">
        <text>ATP + protein L-histidine = ADP + protein N-phospho-L-histidine.</text>
        <dbReference type="EC" id="2.7.13.3"/>
    </reaction>
</comment>
<keyword evidence="7" id="KW-0808">Transferase</keyword>
<dbReference type="SUPFAM" id="SSF55785">
    <property type="entry name" value="PYP-like sensor domain (PAS domain)"/>
    <property type="match status" value="1"/>
</dbReference>
<dbReference type="GO" id="GO:0000155">
    <property type="term" value="F:phosphorelay sensor kinase activity"/>
    <property type="evidence" value="ECO:0007669"/>
    <property type="project" value="InterPro"/>
</dbReference>
<dbReference type="InterPro" id="IPR013767">
    <property type="entry name" value="PAS_fold"/>
</dbReference>
<evidence type="ECO:0000256" key="2">
    <source>
        <dbReference type="ARBA" id="ARBA00004236"/>
    </source>
</evidence>
<feature type="transmembrane region" description="Helical" evidence="13">
    <location>
        <begin position="37"/>
        <end position="58"/>
    </location>
</feature>
<dbReference type="InterPro" id="IPR005467">
    <property type="entry name" value="His_kinase_dom"/>
</dbReference>
<dbReference type="SMART" id="SM00388">
    <property type="entry name" value="HisKA"/>
    <property type="match status" value="1"/>
</dbReference>
<evidence type="ECO:0000256" key="12">
    <source>
        <dbReference type="ARBA" id="ARBA00023136"/>
    </source>
</evidence>
<evidence type="ECO:0000256" key="1">
    <source>
        <dbReference type="ARBA" id="ARBA00000085"/>
    </source>
</evidence>
<dbReference type="InterPro" id="IPR000014">
    <property type="entry name" value="PAS"/>
</dbReference>
<dbReference type="Gene3D" id="1.10.287.130">
    <property type="match status" value="1"/>
</dbReference>
<dbReference type="PROSITE" id="PS50112">
    <property type="entry name" value="PAS"/>
    <property type="match status" value="1"/>
</dbReference>
<dbReference type="EC" id="2.7.13.3" evidence="4"/>
<dbReference type="Proteomes" id="UP001145069">
    <property type="component" value="Unassembled WGS sequence"/>
</dbReference>
<dbReference type="PROSITE" id="PS50109">
    <property type="entry name" value="HIS_KIN"/>
    <property type="match status" value="1"/>
</dbReference>
<dbReference type="SUPFAM" id="SSF47384">
    <property type="entry name" value="Homodimeric domain of signal transducing histidine kinase"/>
    <property type="match status" value="1"/>
</dbReference>
<evidence type="ECO:0000256" key="11">
    <source>
        <dbReference type="ARBA" id="ARBA00023012"/>
    </source>
</evidence>
<keyword evidence="13" id="KW-0812">Transmembrane</keyword>
<dbReference type="SUPFAM" id="SSF55874">
    <property type="entry name" value="ATPase domain of HSP90 chaperone/DNA topoisomerase II/histidine kinase"/>
    <property type="match status" value="1"/>
</dbReference>
<sequence>MLSINSRLLYTYVVIIITVILIIGIIILPLLDGYDRILGGLALLGGLIVIWVMIFNIFEKYIKPVRAAANVASELAKGNYKVRTYDSYYGDGAKLGHSINILARSLQEMAVQEKIHSNQLRTVIDNMESGLILIDDRGYINLVNRKFINMFGKEFKDYIGYLYYDVLDQTSIHSAVQEAFLYEEKVENSIAISMEYDKRYFEIVGAPVINDQHVLKGVILVFHDITKLKRVEQMRKDFVANVSHELKTPITSIKGFAETLLEGAKDDEQLSDQFLTIILTESERLQALVHDLLELSKLDQDEMKLKSATILFPEFINNIAPIIQQEAERKKITLEMTVDQQASIVGDSDRLKQVLLNLLHNAINYTPANGMVQLSVKSVSEAVIIEVADTGIGIPEDFQSRIFERFFRVDRARSRNTGGTGLGLAIVKRIVEAHHGTIHVKSKLNQGSTFEIRLPKKKIF</sequence>
<dbReference type="InterPro" id="IPR050351">
    <property type="entry name" value="BphY/WalK/GraS-like"/>
</dbReference>
<feature type="transmembrane region" description="Helical" evidence="13">
    <location>
        <begin position="9"/>
        <end position="31"/>
    </location>
</feature>
<evidence type="ECO:0000313" key="17">
    <source>
        <dbReference type="Proteomes" id="UP001145069"/>
    </source>
</evidence>
<dbReference type="FunFam" id="3.30.565.10:FF:000023">
    <property type="entry name" value="PAS domain-containing sensor histidine kinase"/>
    <property type="match status" value="1"/>
</dbReference>
<dbReference type="CDD" id="cd00075">
    <property type="entry name" value="HATPase"/>
    <property type="match status" value="1"/>
</dbReference>
<dbReference type="InterPro" id="IPR004358">
    <property type="entry name" value="Sig_transdc_His_kin-like_C"/>
</dbReference>
<gene>
    <name evidence="16" type="ORF">NC799_02310</name>
</gene>
<dbReference type="Pfam" id="PF00512">
    <property type="entry name" value="HisKA"/>
    <property type="match status" value="1"/>
</dbReference>
<evidence type="ECO:0000256" key="8">
    <source>
        <dbReference type="ARBA" id="ARBA00022741"/>
    </source>
</evidence>
<dbReference type="GO" id="GO:0005886">
    <property type="term" value="C:plasma membrane"/>
    <property type="evidence" value="ECO:0007669"/>
    <property type="project" value="UniProtKB-SubCell"/>
</dbReference>
<dbReference type="EMBL" id="JAMQKC010000001">
    <property type="protein sequence ID" value="MDC3415742.1"/>
    <property type="molecule type" value="Genomic_DNA"/>
</dbReference>
<evidence type="ECO:0000256" key="4">
    <source>
        <dbReference type="ARBA" id="ARBA00012438"/>
    </source>
</evidence>
<keyword evidence="9 16" id="KW-0418">Kinase</keyword>
<comment type="caution">
    <text evidence="16">The sequence shown here is derived from an EMBL/GenBank/DDBJ whole genome shotgun (WGS) entry which is preliminary data.</text>
</comment>
<reference evidence="16" key="1">
    <citation type="submission" date="2022-06" db="EMBL/GenBank/DDBJ databases">
        <title>Aquibacillus sp. a new bacterium isolated from soil saline samples.</title>
        <authorList>
            <person name="Galisteo C."/>
            <person name="De La Haba R."/>
            <person name="Sanchez-Porro C."/>
            <person name="Ventosa A."/>
        </authorList>
    </citation>
    <scope>NUCLEOTIDE SEQUENCE</scope>
    <source>
        <strain evidence="16">3ASR75-54</strain>
    </source>
</reference>
<dbReference type="GO" id="GO:0004721">
    <property type="term" value="F:phosphoprotein phosphatase activity"/>
    <property type="evidence" value="ECO:0007669"/>
    <property type="project" value="TreeGrafter"/>
</dbReference>
<keyword evidence="11" id="KW-0902">Two-component regulatory system</keyword>
<organism evidence="16 17">
    <name type="scientific">Aquibacillus salsiterrae</name>
    <dbReference type="NCBI Taxonomy" id="2950439"/>
    <lineage>
        <taxon>Bacteria</taxon>
        <taxon>Bacillati</taxon>
        <taxon>Bacillota</taxon>
        <taxon>Bacilli</taxon>
        <taxon>Bacillales</taxon>
        <taxon>Bacillaceae</taxon>
        <taxon>Aquibacillus</taxon>
    </lineage>
</organism>
<keyword evidence="5" id="KW-1003">Cell membrane</keyword>
<dbReference type="GO" id="GO:0006355">
    <property type="term" value="P:regulation of DNA-templated transcription"/>
    <property type="evidence" value="ECO:0007669"/>
    <property type="project" value="InterPro"/>
</dbReference>
<proteinExistence type="predicted"/>
<feature type="domain" description="PAS" evidence="15">
    <location>
        <begin position="116"/>
        <end position="160"/>
    </location>
</feature>
<dbReference type="PANTHER" id="PTHR45453:SF1">
    <property type="entry name" value="PHOSPHATE REGULON SENSOR PROTEIN PHOR"/>
    <property type="match status" value="1"/>
</dbReference>
<dbReference type="FunFam" id="1.10.287.130:FF:000001">
    <property type="entry name" value="Two-component sensor histidine kinase"/>
    <property type="match status" value="1"/>
</dbReference>
<evidence type="ECO:0000313" key="16">
    <source>
        <dbReference type="EMBL" id="MDC3415742.1"/>
    </source>
</evidence>
<feature type="domain" description="Histidine kinase" evidence="14">
    <location>
        <begin position="241"/>
        <end position="458"/>
    </location>
</feature>
<protein>
    <recommendedName>
        <fullName evidence="4">histidine kinase</fullName>
        <ecNumber evidence="4">2.7.13.3</ecNumber>
    </recommendedName>
</protein>
<evidence type="ECO:0000256" key="9">
    <source>
        <dbReference type="ARBA" id="ARBA00022777"/>
    </source>
</evidence>
<dbReference type="AlphaFoldDB" id="A0A9X3WAM4"/>
<dbReference type="GO" id="GO:0005524">
    <property type="term" value="F:ATP binding"/>
    <property type="evidence" value="ECO:0007669"/>
    <property type="project" value="UniProtKB-KW"/>
</dbReference>
<dbReference type="InterPro" id="IPR036097">
    <property type="entry name" value="HisK_dim/P_sf"/>
</dbReference>
<dbReference type="PRINTS" id="PR00344">
    <property type="entry name" value="BCTRLSENSOR"/>
</dbReference>
<dbReference type="Gene3D" id="3.30.450.20">
    <property type="entry name" value="PAS domain"/>
    <property type="match status" value="1"/>
</dbReference>
<dbReference type="GO" id="GO:0016036">
    <property type="term" value="P:cellular response to phosphate starvation"/>
    <property type="evidence" value="ECO:0007669"/>
    <property type="project" value="TreeGrafter"/>
</dbReference>
<dbReference type="CDD" id="cd00130">
    <property type="entry name" value="PAS"/>
    <property type="match status" value="1"/>
</dbReference>
<dbReference type="InterPro" id="IPR035965">
    <property type="entry name" value="PAS-like_dom_sf"/>
</dbReference>
<evidence type="ECO:0000256" key="13">
    <source>
        <dbReference type="SAM" id="Phobius"/>
    </source>
</evidence>
<keyword evidence="8" id="KW-0547">Nucleotide-binding</keyword>
<dbReference type="NCBIfam" id="TIGR00229">
    <property type="entry name" value="sensory_box"/>
    <property type="match status" value="1"/>
</dbReference>
<dbReference type="InterPro" id="IPR036890">
    <property type="entry name" value="HATPase_C_sf"/>
</dbReference>
<accession>A0A9X3WAM4</accession>
<evidence type="ECO:0000256" key="5">
    <source>
        <dbReference type="ARBA" id="ARBA00022475"/>
    </source>
</evidence>
<keyword evidence="13" id="KW-1133">Transmembrane helix</keyword>
<dbReference type="GO" id="GO:0045121">
    <property type="term" value="C:membrane raft"/>
    <property type="evidence" value="ECO:0007669"/>
    <property type="project" value="UniProtKB-SubCell"/>
</dbReference>
<name>A0A9X3WAM4_9BACI</name>
<dbReference type="CDD" id="cd00082">
    <property type="entry name" value="HisKA"/>
    <property type="match status" value="1"/>
</dbReference>
<dbReference type="SMART" id="SM00387">
    <property type="entry name" value="HATPase_c"/>
    <property type="match status" value="1"/>
</dbReference>
<dbReference type="InterPro" id="IPR003594">
    <property type="entry name" value="HATPase_dom"/>
</dbReference>
<dbReference type="SMART" id="SM00091">
    <property type="entry name" value="PAS"/>
    <property type="match status" value="1"/>
</dbReference>
<dbReference type="PANTHER" id="PTHR45453">
    <property type="entry name" value="PHOSPHATE REGULON SENSOR PROTEIN PHOR"/>
    <property type="match status" value="1"/>
</dbReference>
<evidence type="ECO:0000256" key="6">
    <source>
        <dbReference type="ARBA" id="ARBA00022553"/>
    </source>
</evidence>